<organism evidence="3 4">
    <name type="scientific">Sphingomonas hylomeconis</name>
    <dbReference type="NCBI Taxonomy" id="1395958"/>
    <lineage>
        <taxon>Bacteria</taxon>
        <taxon>Pseudomonadati</taxon>
        <taxon>Pseudomonadota</taxon>
        <taxon>Alphaproteobacteria</taxon>
        <taxon>Sphingomonadales</taxon>
        <taxon>Sphingomonadaceae</taxon>
        <taxon>Sphingomonas</taxon>
    </lineage>
</organism>
<evidence type="ECO:0000256" key="1">
    <source>
        <dbReference type="SAM" id="MobiDB-lite"/>
    </source>
</evidence>
<dbReference type="EMBL" id="JBHRXP010000001">
    <property type="protein sequence ID" value="MFC3578883.1"/>
    <property type="molecule type" value="Genomic_DNA"/>
</dbReference>
<dbReference type="Gene3D" id="3.30.750.140">
    <property type="match status" value="1"/>
</dbReference>
<feature type="region of interest" description="Disordered" evidence="1">
    <location>
        <begin position="392"/>
        <end position="418"/>
    </location>
</feature>
<keyword evidence="3" id="KW-0282">Flagellum</keyword>
<comment type="caution">
    <text evidence="3">The sequence shown here is derived from an EMBL/GenBank/DDBJ whole genome shotgun (WGS) entry which is preliminary data.</text>
</comment>
<dbReference type="InterPro" id="IPR038610">
    <property type="entry name" value="FliK-like_C_sf"/>
</dbReference>
<dbReference type="CDD" id="cd17470">
    <property type="entry name" value="T3SS_Flik_C"/>
    <property type="match status" value="1"/>
</dbReference>
<feature type="compositionally biased region" description="Basic and acidic residues" evidence="1">
    <location>
        <begin position="20"/>
        <end position="30"/>
    </location>
</feature>
<proteinExistence type="predicted"/>
<protein>
    <submittedName>
        <fullName evidence="3">Flagellar hook-length control protein FliK</fullName>
    </submittedName>
</protein>
<dbReference type="InterPro" id="IPR021136">
    <property type="entry name" value="Flagellar_hook_control-like_C"/>
</dbReference>
<keyword evidence="3" id="KW-0966">Cell projection</keyword>
<feature type="compositionally biased region" description="Low complexity" evidence="1">
    <location>
        <begin position="399"/>
        <end position="418"/>
    </location>
</feature>
<accession>A0ABV7SPN2</accession>
<feature type="region of interest" description="Disordered" evidence="1">
    <location>
        <begin position="223"/>
        <end position="248"/>
    </location>
</feature>
<dbReference type="Proteomes" id="UP001595713">
    <property type="component" value="Unassembled WGS sequence"/>
</dbReference>
<keyword evidence="4" id="KW-1185">Reference proteome</keyword>
<name>A0ABV7SPN2_9SPHN</name>
<keyword evidence="3" id="KW-0969">Cilium</keyword>
<feature type="compositionally biased region" description="Polar residues" evidence="1">
    <location>
        <begin position="1"/>
        <end position="10"/>
    </location>
</feature>
<evidence type="ECO:0000313" key="3">
    <source>
        <dbReference type="EMBL" id="MFC3578883.1"/>
    </source>
</evidence>
<feature type="compositionally biased region" description="Low complexity" evidence="1">
    <location>
        <begin position="236"/>
        <end position="248"/>
    </location>
</feature>
<feature type="region of interest" description="Disordered" evidence="1">
    <location>
        <begin position="1"/>
        <end position="41"/>
    </location>
</feature>
<evidence type="ECO:0000313" key="4">
    <source>
        <dbReference type="Proteomes" id="UP001595713"/>
    </source>
</evidence>
<feature type="region of interest" description="Disordered" evidence="1">
    <location>
        <begin position="88"/>
        <end position="112"/>
    </location>
</feature>
<reference evidence="4" key="1">
    <citation type="journal article" date="2019" name="Int. J. Syst. Evol. Microbiol.">
        <title>The Global Catalogue of Microorganisms (GCM) 10K type strain sequencing project: providing services to taxonomists for standard genome sequencing and annotation.</title>
        <authorList>
            <consortium name="The Broad Institute Genomics Platform"/>
            <consortium name="The Broad Institute Genome Sequencing Center for Infectious Disease"/>
            <person name="Wu L."/>
            <person name="Ma J."/>
        </authorList>
    </citation>
    <scope>NUCLEOTIDE SEQUENCE [LARGE SCALE GENOMIC DNA]</scope>
    <source>
        <strain evidence="4">KCTC 42739</strain>
    </source>
</reference>
<evidence type="ECO:0000259" key="2">
    <source>
        <dbReference type="Pfam" id="PF02120"/>
    </source>
</evidence>
<gene>
    <name evidence="3" type="ORF">ACFONA_01795</name>
</gene>
<dbReference type="RefSeq" id="WP_261293716.1">
    <property type="nucleotide sequence ID" value="NZ_JANQBK010000004.1"/>
</dbReference>
<feature type="domain" description="Flagellar hook-length control protein-like C-terminal" evidence="2">
    <location>
        <begin position="328"/>
        <end position="403"/>
    </location>
</feature>
<dbReference type="Pfam" id="PF02120">
    <property type="entry name" value="Flg_hook"/>
    <property type="match status" value="1"/>
</dbReference>
<sequence length="437" mass="44272">MIDAATSVSLSPPPRPSARAPRDGGDDFRTTLETVAEQPTDKTAVVRLLTGRKPDDAPALPEHAVDTAAVAAPEDALDTAAVAAPRTCGTSWRGKRPGIAGDGKTLPATMRDDDERKDPIWLPIGVIAPLPAPATCPLALPRLGGATVPLAGDKALALPATFPAPAGPSTGGAVEGSETSLTWAPAVAEPAQMAMSGNGAPSAKGDAANDGIVLPAVNNAAKTDLPVRPDAPAPTVPQAMPQPAMQPATQPAGQVFAAAIAAAVHAAPRRDEDAPSDARAPLAVGGTAMDALRTPVIAAPADARQNALDLGRDSGLQGMIDHIEVLRDNADAGDTRIRLVPDALGAVDVSVRKDGERVHVHFSAENAASARLLSEAQPRLADLAEARGVKLGQTSVDSQAGNARQQPQQQTAAPPFAAAPVAALRAAAAPPPDNRIA</sequence>